<name>A0A0G2HTK7_9EURO</name>
<evidence type="ECO:0000313" key="2">
    <source>
        <dbReference type="Proteomes" id="UP000034164"/>
    </source>
</evidence>
<protein>
    <submittedName>
        <fullName evidence="1">Uncharacterized protein</fullName>
    </submittedName>
</protein>
<reference evidence="2" key="1">
    <citation type="journal article" date="2015" name="PLoS Genet.">
        <title>The dynamic genome and transcriptome of the human fungal pathogen Blastomyces and close relative Emmonsia.</title>
        <authorList>
            <person name="Munoz J.F."/>
            <person name="Gauthier G.M."/>
            <person name="Desjardins C.A."/>
            <person name="Gallo J.E."/>
            <person name="Holder J."/>
            <person name="Sullivan T.D."/>
            <person name="Marty A.J."/>
            <person name="Carmen J.C."/>
            <person name="Chen Z."/>
            <person name="Ding L."/>
            <person name="Gujja S."/>
            <person name="Magrini V."/>
            <person name="Misas E."/>
            <person name="Mitreva M."/>
            <person name="Priest M."/>
            <person name="Saif S."/>
            <person name="Whiston E.A."/>
            <person name="Young S."/>
            <person name="Zeng Q."/>
            <person name="Goldman W.E."/>
            <person name="Mardis E.R."/>
            <person name="Taylor J.W."/>
            <person name="McEwen J.G."/>
            <person name="Clay O.K."/>
            <person name="Klein B.S."/>
            <person name="Cuomo C.A."/>
        </authorList>
    </citation>
    <scope>NUCLEOTIDE SEQUENCE [LARGE SCALE GENOMIC DNA]</scope>
    <source>
        <strain evidence="2">UAMH 3008</strain>
    </source>
</reference>
<gene>
    <name evidence="1" type="ORF">EMCG_00134</name>
</gene>
<evidence type="ECO:0000313" key="1">
    <source>
        <dbReference type="EMBL" id="KKZ61472.1"/>
    </source>
</evidence>
<sequence length="70" mass="8625">MWQSLKRHKMLNLDTVLVRLLSKIHNIFKVEHTQRETLKREVQHLCAEMTRKNEWVDKLEIKVHELKYQC</sequence>
<dbReference type="AlphaFoldDB" id="A0A0G2HTK7"/>
<dbReference type="VEuPathDB" id="FungiDB:EMCG_00134"/>
<comment type="caution">
    <text evidence="1">The sequence shown here is derived from an EMBL/GenBank/DDBJ whole genome shotgun (WGS) entry which is preliminary data.</text>
</comment>
<dbReference type="Proteomes" id="UP000034164">
    <property type="component" value="Unassembled WGS sequence"/>
</dbReference>
<dbReference type="EMBL" id="LCZI01001291">
    <property type="protein sequence ID" value="KKZ61472.1"/>
    <property type="molecule type" value="Genomic_DNA"/>
</dbReference>
<organism evidence="1 2">
    <name type="scientific">[Emmonsia] crescens</name>
    <dbReference type="NCBI Taxonomy" id="73230"/>
    <lineage>
        <taxon>Eukaryota</taxon>
        <taxon>Fungi</taxon>
        <taxon>Dikarya</taxon>
        <taxon>Ascomycota</taxon>
        <taxon>Pezizomycotina</taxon>
        <taxon>Eurotiomycetes</taxon>
        <taxon>Eurotiomycetidae</taxon>
        <taxon>Onygenales</taxon>
        <taxon>Ajellomycetaceae</taxon>
        <taxon>Emergomyces</taxon>
    </lineage>
</organism>
<accession>A0A0G2HTK7</accession>
<proteinExistence type="predicted"/>